<dbReference type="OrthoDB" id="2121906at2759"/>
<proteinExistence type="predicted"/>
<evidence type="ECO:0000256" key="2">
    <source>
        <dbReference type="SAM" id="Phobius"/>
    </source>
</evidence>
<keyword evidence="4" id="KW-1185">Reference proteome</keyword>
<feature type="transmembrane region" description="Helical" evidence="2">
    <location>
        <begin position="177"/>
        <end position="198"/>
    </location>
</feature>
<name>A0A0D2WPR0_CAPO3</name>
<evidence type="ECO:0000313" key="4">
    <source>
        <dbReference type="Proteomes" id="UP000008743"/>
    </source>
</evidence>
<keyword evidence="2" id="KW-0812">Transmembrane</keyword>
<dbReference type="InParanoid" id="A0A0D2WPR0"/>
<evidence type="ECO:0000313" key="3">
    <source>
        <dbReference type="EMBL" id="KJE93460.1"/>
    </source>
</evidence>
<dbReference type="eggNOG" id="ENOG502SU48">
    <property type="taxonomic scope" value="Eukaryota"/>
</dbReference>
<dbReference type="RefSeq" id="XP_004348073.2">
    <property type="nucleotide sequence ID" value="XM_004348023.2"/>
</dbReference>
<feature type="transmembrane region" description="Helical" evidence="2">
    <location>
        <begin position="51"/>
        <end position="69"/>
    </location>
</feature>
<feature type="transmembrane region" description="Helical" evidence="2">
    <location>
        <begin position="214"/>
        <end position="233"/>
    </location>
</feature>
<keyword evidence="2" id="KW-1133">Transmembrane helix</keyword>
<reference evidence="4" key="1">
    <citation type="submission" date="2011-02" db="EMBL/GenBank/DDBJ databases">
        <title>The Genome Sequence of Capsaspora owczarzaki ATCC 30864.</title>
        <authorList>
            <person name="Russ C."/>
            <person name="Cuomo C."/>
            <person name="Burger G."/>
            <person name="Gray M.W."/>
            <person name="Holland P.W.H."/>
            <person name="King N."/>
            <person name="Lang F.B.F."/>
            <person name="Roger A.J."/>
            <person name="Ruiz-Trillo I."/>
            <person name="Young S.K."/>
            <person name="Zeng Q."/>
            <person name="Gargeya S."/>
            <person name="Alvarado L."/>
            <person name="Berlin A."/>
            <person name="Chapman S.B."/>
            <person name="Chen Z."/>
            <person name="Freedman E."/>
            <person name="Gellesch M."/>
            <person name="Goldberg J."/>
            <person name="Griggs A."/>
            <person name="Gujja S."/>
            <person name="Heilman E."/>
            <person name="Heiman D."/>
            <person name="Howarth C."/>
            <person name="Mehta T."/>
            <person name="Neiman D."/>
            <person name="Pearson M."/>
            <person name="Roberts A."/>
            <person name="Saif S."/>
            <person name="Shea T."/>
            <person name="Shenoy N."/>
            <person name="Sisk P."/>
            <person name="Stolte C."/>
            <person name="Sykes S."/>
            <person name="White J."/>
            <person name="Yandava C."/>
            <person name="Haas B."/>
            <person name="Nusbaum C."/>
            <person name="Birren B."/>
        </authorList>
    </citation>
    <scope>NUCLEOTIDE SEQUENCE</scope>
    <source>
        <strain evidence="4">ATCC 30864</strain>
    </source>
</reference>
<feature type="transmembrane region" description="Helical" evidence="2">
    <location>
        <begin position="239"/>
        <end position="260"/>
    </location>
</feature>
<feature type="transmembrane region" description="Helical" evidence="2">
    <location>
        <begin position="89"/>
        <end position="109"/>
    </location>
</feature>
<protein>
    <recommendedName>
        <fullName evidence="5">G-protein coupled receptors family 2 profile 2 domain-containing protein</fullName>
    </recommendedName>
</protein>
<dbReference type="PhylomeDB" id="A0A0D2WPR0"/>
<dbReference type="EMBL" id="KE346365">
    <property type="protein sequence ID" value="KJE93460.1"/>
    <property type="molecule type" value="Genomic_DNA"/>
</dbReference>
<dbReference type="AlphaFoldDB" id="A0A0D2WPR0"/>
<keyword evidence="2" id="KW-0472">Membrane</keyword>
<sequence>MTLTEFNPNEMPYTAEWVVIGIAIVNFIVNASVAAYLLYWRNWPPIRAKQLDLFLLSAFAGWSWLLGAMSVMRLIPQVGAMLACNFWTFWYQFLFGSLLWIVCIIMRMYRLYVILVASRMRMSIAKNPRLWIYIRLVALCIPYITFAIIATAVDANGAKPQPTTDGYMQELCSLRSWALYVLFMLTTCYLAVCAFFIYKLRNIRKFLNEYRESKIAFGCIVFLFIVYIVIHVGSYQRQVWGRVLATCLILVTINVAYWVFVGRIVYGRWFNPEEFLAEFQATKDYEYNSTSKQSKSKGTKSVKSNPDTSRSSTEQKSNVENQSEFEIRAEGGTFALTTMEEVEIPDDAAATETVAAAEA</sequence>
<feature type="transmembrane region" description="Helical" evidence="2">
    <location>
        <begin position="130"/>
        <end position="153"/>
    </location>
</feature>
<accession>A0A0D2WPR0</accession>
<feature type="region of interest" description="Disordered" evidence="1">
    <location>
        <begin position="290"/>
        <end position="329"/>
    </location>
</feature>
<feature type="compositionally biased region" description="Polar residues" evidence="1">
    <location>
        <begin position="305"/>
        <end position="324"/>
    </location>
</feature>
<gene>
    <name evidence="3" type="ORF">CAOG_004248</name>
</gene>
<evidence type="ECO:0000256" key="1">
    <source>
        <dbReference type="SAM" id="MobiDB-lite"/>
    </source>
</evidence>
<dbReference type="Proteomes" id="UP000008743">
    <property type="component" value="Unassembled WGS sequence"/>
</dbReference>
<organism evidence="3 4">
    <name type="scientific">Capsaspora owczarzaki (strain ATCC 30864)</name>
    <dbReference type="NCBI Taxonomy" id="595528"/>
    <lineage>
        <taxon>Eukaryota</taxon>
        <taxon>Filasterea</taxon>
        <taxon>Capsaspora</taxon>
    </lineage>
</organism>
<evidence type="ECO:0008006" key="5">
    <source>
        <dbReference type="Google" id="ProtNLM"/>
    </source>
</evidence>
<feature type="transmembrane region" description="Helical" evidence="2">
    <location>
        <begin position="17"/>
        <end position="39"/>
    </location>
</feature>